<organism evidence="1 2">
    <name type="scientific">Runella defluvii</name>
    <dbReference type="NCBI Taxonomy" id="370973"/>
    <lineage>
        <taxon>Bacteria</taxon>
        <taxon>Pseudomonadati</taxon>
        <taxon>Bacteroidota</taxon>
        <taxon>Cytophagia</taxon>
        <taxon>Cytophagales</taxon>
        <taxon>Spirosomataceae</taxon>
        <taxon>Runella</taxon>
    </lineage>
</organism>
<proteinExistence type="predicted"/>
<protein>
    <submittedName>
        <fullName evidence="1">Ribosomal protein S12 methylthiotransferase accessory factor YcaO</fullName>
    </submittedName>
</protein>
<sequence>MTAIGNYEEWAIRVSRLLELIAMDNDAIKMHQEGNSPALIVEQYQRLRNDHLEELRELLKDSGMTIQLLNISNAA</sequence>
<gene>
    <name evidence="1" type="ORF">FHS57_004646</name>
</gene>
<comment type="caution">
    <text evidence="1">The sequence shown here is derived from an EMBL/GenBank/DDBJ whole genome shotgun (WGS) entry which is preliminary data.</text>
</comment>
<dbReference type="EMBL" id="JACIBY010000011">
    <property type="protein sequence ID" value="MBB3840626.1"/>
    <property type="molecule type" value="Genomic_DNA"/>
</dbReference>
<evidence type="ECO:0000313" key="1">
    <source>
        <dbReference type="EMBL" id="MBB3840626.1"/>
    </source>
</evidence>
<name>A0A7W5ZRB1_9BACT</name>
<dbReference type="GO" id="GO:0016740">
    <property type="term" value="F:transferase activity"/>
    <property type="evidence" value="ECO:0007669"/>
    <property type="project" value="UniProtKB-KW"/>
</dbReference>
<keyword evidence="1" id="KW-0687">Ribonucleoprotein</keyword>
<keyword evidence="1" id="KW-0808">Transferase</keyword>
<keyword evidence="1" id="KW-0689">Ribosomal protein</keyword>
<dbReference type="GO" id="GO:0005840">
    <property type="term" value="C:ribosome"/>
    <property type="evidence" value="ECO:0007669"/>
    <property type="project" value="UniProtKB-KW"/>
</dbReference>
<reference evidence="1 2" key="1">
    <citation type="submission" date="2020-08" db="EMBL/GenBank/DDBJ databases">
        <title>Genomic Encyclopedia of Type Strains, Phase IV (KMG-IV): sequencing the most valuable type-strain genomes for metagenomic binning, comparative biology and taxonomic classification.</title>
        <authorList>
            <person name="Goeker M."/>
        </authorList>
    </citation>
    <scope>NUCLEOTIDE SEQUENCE [LARGE SCALE GENOMIC DNA]</scope>
    <source>
        <strain evidence="1 2">DSM 17976</strain>
    </source>
</reference>
<dbReference type="Proteomes" id="UP000541352">
    <property type="component" value="Unassembled WGS sequence"/>
</dbReference>
<keyword evidence="2" id="KW-1185">Reference proteome</keyword>
<accession>A0A7W5ZRB1</accession>
<dbReference type="AlphaFoldDB" id="A0A7W5ZRB1"/>
<dbReference type="RefSeq" id="WP_183977713.1">
    <property type="nucleotide sequence ID" value="NZ_JACIBY010000011.1"/>
</dbReference>
<evidence type="ECO:0000313" key="2">
    <source>
        <dbReference type="Proteomes" id="UP000541352"/>
    </source>
</evidence>